<dbReference type="InterPro" id="IPR036597">
    <property type="entry name" value="Fido-like_dom_sf"/>
</dbReference>
<dbReference type="PROSITE" id="PS51459">
    <property type="entry name" value="FIDO"/>
    <property type="match status" value="1"/>
</dbReference>
<dbReference type="PANTHER" id="PTHR13504:SF38">
    <property type="entry name" value="FIDO DOMAIN-CONTAINING PROTEIN"/>
    <property type="match status" value="1"/>
</dbReference>
<dbReference type="Pfam" id="PF02661">
    <property type="entry name" value="Fic"/>
    <property type="match status" value="1"/>
</dbReference>
<keyword evidence="2" id="KW-0067">ATP-binding</keyword>
<evidence type="ECO:0000313" key="5">
    <source>
        <dbReference type="Proteomes" id="UP000234641"/>
    </source>
</evidence>
<evidence type="ECO:0000259" key="3">
    <source>
        <dbReference type="PROSITE" id="PS51459"/>
    </source>
</evidence>
<evidence type="ECO:0000256" key="2">
    <source>
        <dbReference type="PIRSR" id="PIRSR640198-2"/>
    </source>
</evidence>
<dbReference type="Gene3D" id="1.10.3290.10">
    <property type="entry name" value="Fido-like domain"/>
    <property type="match status" value="1"/>
</dbReference>
<feature type="binding site" evidence="2">
    <location>
        <begin position="235"/>
        <end position="242"/>
    </location>
    <ligand>
        <name>ATP</name>
        <dbReference type="ChEBI" id="CHEBI:30616"/>
    </ligand>
</feature>
<keyword evidence="2" id="KW-0547">Nucleotide-binding</keyword>
<sequence>MTDARVDFPVLEHEVLTWSPSNPDLFSRREVERQSGDYRAAVTPAMAEWSMDVPAPLLADVEDATRELARMDGYASGALGMGVSGPMPSILLRSESASSSQIEQLTTSALQLAMAAIDESTKANAAAVLGNVLAMQAAIGGRAPVSTETLLEMHRLLFSESRSMTEEAGRFRRQQVWIGPGTGGPRLADFVPPRHQRIPEAISDLMTFIGREDLPVLIQAAVAHAQFETIHPFTDGNGRTGRALIHAILKDKGLVTDSVVPLSAGLLSDVETYFAALDAFRSGDAGPIIARFAGAARFAGLAGRKLMDDLAATMGGLEAKLEGVRSDSSAWRLLRLLISQPVVNLRFVTEALSTNDMTALRALETLRQRDILRESTGRRRNRIWRQPDVLGVLDSFAEVIRRSSN</sequence>
<feature type="domain" description="Fido" evidence="3">
    <location>
        <begin position="145"/>
        <end position="295"/>
    </location>
</feature>
<dbReference type="InterPro" id="IPR003812">
    <property type="entry name" value="Fido"/>
</dbReference>
<dbReference type="EMBL" id="FXYY01000005">
    <property type="protein sequence ID" value="SMX76180.1"/>
    <property type="molecule type" value="Genomic_DNA"/>
</dbReference>
<evidence type="ECO:0000256" key="1">
    <source>
        <dbReference type="PIRSR" id="PIRSR640198-1"/>
    </source>
</evidence>
<dbReference type="RefSeq" id="WP_101554263.1">
    <property type="nucleotide sequence ID" value="NZ_FXYY01000005.1"/>
</dbReference>
<gene>
    <name evidence="4" type="ORF">BLIN9172_01224</name>
</gene>
<name>A0A2H1IM40_BRELN</name>
<dbReference type="SUPFAM" id="SSF140931">
    <property type="entry name" value="Fic-like"/>
    <property type="match status" value="1"/>
</dbReference>
<protein>
    <submittedName>
        <fullName evidence="4">Fic family protein</fullName>
    </submittedName>
</protein>
<dbReference type="GO" id="GO:0005524">
    <property type="term" value="F:ATP binding"/>
    <property type="evidence" value="ECO:0007669"/>
    <property type="project" value="UniProtKB-KW"/>
</dbReference>
<dbReference type="Proteomes" id="UP000234641">
    <property type="component" value="Unassembled WGS sequence"/>
</dbReference>
<feature type="active site" evidence="1">
    <location>
        <position position="231"/>
    </location>
</feature>
<dbReference type="AlphaFoldDB" id="A0A2H1IM40"/>
<evidence type="ECO:0000313" key="4">
    <source>
        <dbReference type="EMBL" id="SMX76180.1"/>
    </source>
</evidence>
<organism evidence="4 5">
    <name type="scientific">Brevibacterium linens ATCC 9172</name>
    <dbReference type="NCBI Taxonomy" id="1255617"/>
    <lineage>
        <taxon>Bacteria</taxon>
        <taxon>Bacillati</taxon>
        <taxon>Actinomycetota</taxon>
        <taxon>Actinomycetes</taxon>
        <taxon>Micrococcales</taxon>
        <taxon>Brevibacteriaceae</taxon>
        <taxon>Brevibacterium</taxon>
    </lineage>
</organism>
<reference evidence="4 5" key="1">
    <citation type="submission" date="2017-03" db="EMBL/GenBank/DDBJ databases">
        <authorList>
            <person name="Afonso C.L."/>
            <person name="Miller P.J."/>
            <person name="Scott M.A."/>
            <person name="Spackman E."/>
            <person name="Goraichik I."/>
            <person name="Dimitrov K.M."/>
            <person name="Suarez D.L."/>
            <person name="Swayne D.E."/>
        </authorList>
    </citation>
    <scope>NUCLEOTIDE SEQUENCE [LARGE SCALE GENOMIC DNA]</scope>
    <source>
        <strain evidence="4 5">ATCC 9172</strain>
    </source>
</reference>
<proteinExistence type="predicted"/>
<dbReference type="PANTHER" id="PTHR13504">
    <property type="entry name" value="FIDO DOMAIN-CONTAINING PROTEIN DDB_G0283145"/>
    <property type="match status" value="1"/>
</dbReference>
<dbReference type="InterPro" id="IPR040198">
    <property type="entry name" value="Fido_containing"/>
</dbReference>
<accession>A0A2H1IM40</accession>